<dbReference type="CDD" id="cd09918">
    <property type="entry name" value="SH2_Nterm_SPT6_like"/>
    <property type="match status" value="1"/>
</dbReference>
<dbReference type="SUPFAM" id="SSF50249">
    <property type="entry name" value="Nucleic acid-binding proteins"/>
    <property type="match status" value="1"/>
</dbReference>
<dbReference type="InterPro" id="IPR017072">
    <property type="entry name" value="TF_Spt6"/>
</dbReference>
<evidence type="ECO:0000256" key="11">
    <source>
        <dbReference type="SAM" id="MobiDB-lite"/>
    </source>
</evidence>
<dbReference type="FunFam" id="1.10.10.2740:FF:000002">
    <property type="entry name" value="Transcription elongation factor Spt6"/>
    <property type="match status" value="1"/>
</dbReference>
<dbReference type="InterPro" id="IPR055179">
    <property type="entry name" value="Tex-like_central_region"/>
</dbReference>
<dbReference type="InterPro" id="IPR049540">
    <property type="entry name" value="Spt6-like_S1"/>
</dbReference>
<feature type="region of interest" description="Disordered" evidence="11">
    <location>
        <begin position="1510"/>
        <end position="1582"/>
    </location>
</feature>
<evidence type="ECO:0000256" key="10">
    <source>
        <dbReference type="ARBA" id="ARBA00093389"/>
    </source>
</evidence>
<evidence type="ECO:0000313" key="13">
    <source>
        <dbReference type="EMBL" id="WWC89746.1"/>
    </source>
</evidence>
<evidence type="ECO:0000256" key="6">
    <source>
        <dbReference type="ARBA" id="ARBA00022999"/>
    </source>
</evidence>
<dbReference type="Pfam" id="PF14632">
    <property type="entry name" value="SPT6_acidic"/>
    <property type="match status" value="1"/>
</dbReference>
<dbReference type="InterPro" id="IPR036860">
    <property type="entry name" value="SH2_dom_sf"/>
</dbReference>
<dbReference type="GO" id="GO:0031491">
    <property type="term" value="F:nucleosome binding"/>
    <property type="evidence" value="ECO:0007669"/>
    <property type="project" value="TreeGrafter"/>
</dbReference>
<dbReference type="InterPro" id="IPR000980">
    <property type="entry name" value="SH2"/>
</dbReference>
<dbReference type="Pfam" id="PF14633">
    <property type="entry name" value="SH2_2"/>
    <property type="match status" value="1"/>
</dbReference>
<feature type="region of interest" description="Disordered" evidence="11">
    <location>
        <begin position="1460"/>
        <end position="1492"/>
    </location>
</feature>
<evidence type="ECO:0000256" key="9">
    <source>
        <dbReference type="ARBA" id="ARBA00029871"/>
    </source>
</evidence>
<dbReference type="Gene3D" id="3.30.420.140">
    <property type="entry name" value="YqgF/RNase H-like domain"/>
    <property type="match status" value="1"/>
</dbReference>
<evidence type="ECO:0000256" key="4">
    <source>
        <dbReference type="ARBA" id="ARBA00020248"/>
    </source>
</evidence>
<feature type="domain" description="S1 motif" evidence="12">
    <location>
        <begin position="1148"/>
        <end position="1220"/>
    </location>
</feature>
<feature type="compositionally biased region" description="Acidic residues" evidence="11">
    <location>
        <begin position="163"/>
        <end position="184"/>
    </location>
</feature>
<dbReference type="InterPro" id="IPR035019">
    <property type="entry name" value="Spt6_SH2_N"/>
</dbReference>
<dbReference type="GO" id="GO:0034728">
    <property type="term" value="P:nucleosome organization"/>
    <property type="evidence" value="ECO:0007669"/>
    <property type="project" value="TreeGrafter"/>
</dbReference>
<dbReference type="InterPro" id="IPR023319">
    <property type="entry name" value="Tex-like_HTH_dom_sf"/>
</dbReference>
<dbReference type="InterPro" id="IPR023323">
    <property type="entry name" value="Tex-like_dom_sf"/>
</dbReference>
<feature type="compositionally biased region" description="Basic and acidic residues" evidence="11">
    <location>
        <begin position="140"/>
        <end position="162"/>
    </location>
</feature>
<dbReference type="SUPFAM" id="SSF53098">
    <property type="entry name" value="Ribonuclease H-like"/>
    <property type="match status" value="1"/>
</dbReference>
<dbReference type="PROSITE" id="PS50126">
    <property type="entry name" value="S1"/>
    <property type="match status" value="1"/>
</dbReference>
<keyword evidence="13" id="KW-0648">Protein biosynthesis</keyword>
<dbReference type="GO" id="GO:0003746">
    <property type="term" value="F:translation elongation factor activity"/>
    <property type="evidence" value="ECO:0007669"/>
    <property type="project" value="UniProtKB-KW"/>
</dbReference>
<feature type="compositionally biased region" description="Basic residues" evidence="11">
    <location>
        <begin position="115"/>
        <end position="124"/>
    </location>
</feature>
<dbReference type="PANTHER" id="PTHR10145:SF6">
    <property type="entry name" value="TRANSCRIPTION ELONGATION FACTOR SPT6"/>
    <property type="match status" value="1"/>
</dbReference>
<dbReference type="Pfam" id="PF17674">
    <property type="entry name" value="HHH_9"/>
    <property type="match status" value="1"/>
</dbReference>
<evidence type="ECO:0000313" key="14">
    <source>
        <dbReference type="Proteomes" id="UP001355207"/>
    </source>
</evidence>
<dbReference type="GO" id="GO:0003677">
    <property type="term" value="F:DNA binding"/>
    <property type="evidence" value="ECO:0007669"/>
    <property type="project" value="InterPro"/>
</dbReference>
<comment type="subcellular location">
    <subcellularLocation>
        <location evidence="2">Chromosome</location>
    </subcellularLocation>
    <subcellularLocation>
        <location evidence="1">Nucleus</location>
    </subcellularLocation>
</comment>
<dbReference type="Pfam" id="PF14639">
    <property type="entry name" value="YqgF"/>
    <property type="match status" value="2"/>
</dbReference>
<feature type="compositionally biased region" description="Polar residues" evidence="11">
    <location>
        <begin position="105"/>
        <end position="114"/>
    </location>
</feature>
<comment type="function">
    <text evidence="10">Histone H3-H4 chaperone that plays a role in maintenance of chromatin structure during RNA polymerase II transcription elongation thereby repressing transcription initiation from cryptic promoters. Mediates the reassembly of nucleosomes onto the promoters of at least a selected set of genes during repression; the nucleosome reassembly is essential for transcriptional repression. Essential for viability.</text>
</comment>
<keyword evidence="6" id="KW-0727">SH2 domain</keyword>
<name>A0AAX4JWH5_9TREE</name>
<dbReference type="InterPro" id="IPR028231">
    <property type="entry name" value="Spt6_YqgF"/>
</dbReference>
<dbReference type="SMART" id="SM00316">
    <property type="entry name" value="S1"/>
    <property type="match status" value="1"/>
</dbReference>
<dbReference type="RefSeq" id="XP_066076509.1">
    <property type="nucleotide sequence ID" value="XM_066220412.1"/>
</dbReference>
<comment type="similarity">
    <text evidence="3">Belongs to the SPT6 family.</text>
</comment>
<evidence type="ECO:0000256" key="5">
    <source>
        <dbReference type="ARBA" id="ARBA00022454"/>
    </source>
</evidence>
<evidence type="ECO:0000256" key="3">
    <source>
        <dbReference type="ARBA" id="ARBA00009253"/>
    </source>
</evidence>
<dbReference type="InterPro" id="IPR042066">
    <property type="entry name" value="Spt6_death-like"/>
</dbReference>
<dbReference type="InterPro" id="IPR035420">
    <property type="entry name" value="Spt6_SH2"/>
</dbReference>
<dbReference type="Gene3D" id="1.10.10.2740">
    <property type="entry name" value="Spt6, Death-like domain"/>
    <property type="match status" value="1"/>
</dbReference>
<sequence length="1582" mass="178612">MSSRSASPEGEGDAIRPYGDERDSSEEESEDDPEEAKRIAEGFIVDEDDEDEDEDDEEEDEEERKRRRKEAKKRKKREKLRAKREKQREDLELSEDELELLNENRGLTGSSHQSRPTKRIRRRSGSLEGGQDDDDLDIGQTDRNREPNLQDMFRDDEDRRDSDEDDLGDFIEEDEDDLAEQGETEDQRRERKREEKLKRRQQKASKPELAGVDRASWDEIYAVFGDGADYDWALDGEDGMDLDDYEDAAKKDLRLEDVFDPAEIKARRLQDEDRAIANNDRPERHQLINSTLSDNPVLAPEGLYPPPDLAAGWAYTKISIRTQYLFCGMLEEGAYTIPGTQQNPSGYVHRRVELSEEFKGAVSSALNMMFVQHLEVPYLWHYKRDTFSKLENEGASSIQFLERDELWSLYTLGQKFRAIYERNQQTQQSWEKIKLRRPDIQDEYLTTKLLSSICMMSIESAAEGSDWLSFHYASDLKAIKEDEAIEEGAKRLPERGDNEDLRSGPIMKLVEAFGISVSQVATTFNELTGQPIPPKNAEKLPNDLAEEFSGQGTGFGGPELALQAASHILVTEFSKDPAIRQQTRDFMDACGVVSVSPTERGMTIIDEYHLYYNFKFLTNKPVNKFKDSPQFLHMLKAEEEGLITITLDADDSQIQSFVETLVRCCRSNDYGEISTAWNALRAEICSDVTRKYLVPSAARWLKEHLKTEADEFVADRCRSELELRVNVRPFASVNMDPGETPSVLALTNGKGEIRDAIMAVMLDDDGNIRTQTKFDNLRDELDKQSFVELVEKRKPNVVVIGGMSVQAARLRDDVAPALRESAIRTYGQNPPVSEAYGNHEQYQGDLAIYDKQLAQHLVPLIFVNDATARLYMNSEEAEKEHPNLPVNGRYALALARYTQNPLNAYAKLGKQIASVTFMEHHQKLINPEKLLIHLERGLVNSVCYMGIEINSCVADVYQRAMLPFISGLGPRKADALVHGIHKQGSLLNRLAFSDLGLFGPTIFENVAGFLTIENDLKDMLLEPENPQEQPDPLDMTRIHPEDYEFAQKMCQDALDLDVEDVTDRHKSEVVQTLMLDDKREHKLKLLNLDDFAFNLQRQGEGNKRHTLGEIVSELVRYRNDKRPTFYVPSEWEVVTMLTGETERTIGRGLKVTATVRKAITARVFCQLESGMDAILERDYVADEDQPPVTSCEEFFKPRQAIKAVVIQPEPSRFQVRISTRESDLRQAVAFIQPFRDEIYNDLNRKLAAEELATAKKRRQAGKIKRIVNHPNWHIMNSGQAEQFLASQHRGDVVIRPSSKGVDHLAVTWKVDQDIYQHIDVQEIDKPNEYSLGRILRVANRYSYSDLDELIINHVKAMSRKLDELQSHEKYKPEEDLESYLKNYVQAHPGRSMYGFSIDSDRPGYVKLCFLNKSTKDGGVISTWPVQVLPGAYKLNNAEVPGVTELCNAFKLQYSARLAEQGSGGKTPGIRLGKTPLPGGRTPGGRTPAIGGRTPAIQGVRAGGATPMYGQPQHMGRTPMQPGMTPNPYGAPIPQQGYGMPSNGHGGPSQQGGYGMPPPQGPGGYGRQPPSGPGGSGMNADRA</sequence>
<dbReference type="InterPro" id="IPR028083">
    <property type="entry name" value="Spt6_acidic_N_dom"/>
</dbReference>
<dbReference type="GO" id="GO:0008023">
    <property type="term" value="C:transcription elongation factor complex"/>
    <property type="evidence" value="ECO:0007669"/>
    <property type="project" value="TreeGrafter"/>
</dbReference>
<dbReference type="EMBL" id="CP144103">
    <property type="protein sequence ID" value="WWC89746.1"/>
    <property type="molecule type" value="Genomic_DNA"/>
</dbReference>
<dbReference type="InterPro" id="IPR035018">
    <property type="entry name" value="Spt6_SH2_C"/>
</dbReference>
<dbReference type="FunFam" id="3.30.505.10:FF:000056">
    <property type="entry name" value="Transcription elongation factor Spt6"/>
    <property type="match status" value="1"/>
</dbReference>
<dbReference type="SUPFAM" id="SSF47781">
    <property type="entry name" value="RuvA domain 2-like"/>
    <property type="match status" value="2"/>
</dbReference>
<protein>
    <recommendedName>
        <fullName evidence="4">Transcription elongation factor SPT6</fullName>
    </recommendedName>
    <alternativeName>
        <fullName evidence="9">Chromatin elongation factor SPT6</fullName>
    </alternativeName>
</protein>
<organism evidence="13 14">
    <name type="scientific">Kwoniella dendrophila CBS 6074</name>
    <dbReference type="NCBI Taxonomy" id="1295534"/>
    <lineage>
        <taxon>Eukaryota</taxon>
        <taxon>Fungi</taxon>
        <taxon>Dikarya</taxon>
        <taxon>Basidiomycota</taxon>
        <taxon>Agaricomycotina</taxon>
        <taxon>Tremellomycetes</taxon>
        <taxon>Tremellales</taxon>
        <taxon>Cryptococcaceae</taxon>
        <taxon>Kwoniella</taxon>
    </lineage>
</organism>
<evidence type="ECO:0000256" key="7">
    <source>
        <dbReference type="ARBA" id="ARBA00023163"/>
    </source>
</evidence>
<keyword evidence="13" id="KW-0251">Elongation factor</keyword>
<evidence type="ECO:0000256" key="2">
    <source>
        <dbReference type="ARBA" id="ARBA00004286"/>
    </source>
</evidence>
<dbReference type="Proteomes" id="UP001355207">
    <property type="component" value="Chromosome 6"/>
</dbReference>
<dbReference type="PANTHER" id="PTHR10145">
    <property type="entry name" value="TRANSCRIPTION ELONGATION FACTOR SPT6"/>
    <property type="match status" value="1"/>
</dbReference>
<dbReference type="SUPFAM" id="SSF158832">
    <property type="entry name" value="Tex N-terminal region-like"/>
    <property type="match status" value="1"/>
</dbReference>
<dbReference type="SUPFAM" id="SSF55550">
    <property type="entry name" value="SH2 domain"/>
    <property type="match status" value="1"/>
</dbReference>
<reference evidence="13 14" key="1">
    <citation type="submission" date="2024-01" db="EMBL/GenBank/DDBJ databases">
        <title>Comparative genomics of Cryptococcus and Kwoniella reveals pathogenesis evolution and contrasting modes of karyotype evolution via chromosome fusion or intercentromeric recombination.</title>
        <authorList>
            <person name="Coelho M.A."/>
            <person name="David-Palma M."/>
            <person name="Shea T."/>
            <person name="Bowers K."/>
            <person name="McGinley-Smith S."/>
            <person name="Mohammad A.W."/>
            <person name="Gnirke A."/>
            <person name="Yurkov A.M."/>
            <person name="Nowrousian M."/>
            <person name="Sun S."/>
            <person name="Cuomo C.A."/>
            <person name="Heitman J."/>
        </authorList>
    </citation>
    <scope>NUCLEOTIDE SEQUENCE [LARGE SCALE GENOMIC DNA]</scope>
    <source>
        <strain evidence="13 14">CBS 6074</strain>
    </source>
</reference>
<feature type="compositionally biased region" description="Acidic residues" evidence="11">
    <location>
        <begin position="44"/>
        <end position="62"/>
    </location>
</feature>
<dbReference type="GO" id="GO:0042393">
    <property type="term" value="F:histone binding"/>
    <property type="evidence" value="ECO:0007669"/>
    <property type="project" value="TreeGrafter"/>
</dbReference>
<dbReference type="GO" id="GO:0005694">
    <property type="term" value="C:chromosome"/>
    <property type="evidence" value="ECO:0007669"/>
    <property type="project" value="UniProtKB-SubCell"/>
</dbReference>
<dbReference type="Gene3D" id="1.10.10.650">
    <property type="entry name" value="RuvA domain 2-like"/>
    <property type="match status" value="1"/>
</dbReference>
<dbReference type="Gene3D" id="3.30.505.10">
    <property type="entry name" value="SH2 domain"/>
    <property type="match status" value="2"/>
</dbReference>
<dbReference type="GO" id="GO:0140673">
    <property type="term" value="P:transcription elongation-coupled chromatin remodeling"/>
    <property type="evidence" value="ECO:0007669"/>
    <property type="project" value="InterPro"/>
</dbReference>
<feature type="compositionally biased region" description="Low complexity" evidence="11">
    <location>
        <begin position="1472"/>
        <end position="1492"/>
    </location>
</feature>
<keyword evidence="14" id="KW-1185">Reference proteome</keyword>
<dbReference type="SMART" id="SM00252">
    <property type="entry name" value="SH2"/>
    <property type="match status" value="1"/>
</dbReference>
<dbReference type="InterPro" id="IPR003029">
    <property type="entry name" value="S1_domain"/>
</dbReference>
<dbReference type="GeneID" id="91095342"/>
<feature type="region of interest" description="Disordered" evidence="11">
    <location>
        <begin position="1"/>
        <end position="210"/>
    </location>
</feature>
<feature type="compositionally biased region" description="Basic and acidic residues" evidence="11">
    <location>
        <begin position="185"/>
        <end position="197"/>
    </location>
</feature>
<dbReference type="InterPro" id="IPR037027">
    <property type="entry name" value="YqgF/RNaseH-like_dom_sf"/>
</dbReference>
<dbReference type="Pfam" id="PF22706">
    <property type="entry name" value="Tex_central_region"/>
    <property type="match status" value="1"/>
</dbReference>
<dbReference type="InterPro" id="IPR028088">
    <property type="entry name" value="Spt6_HTH_DNA-bd_dom"/>
</dbReference>
<feature type="compositionally biased region" description="Acidic residues" evidence="11">
    <location>
        <begin position="23"/>
        <end position="34"/>
    </location>
</feature>
<dbReference type="CDD" id="cd09928">
    <property type="entry name" value="SH2_Cterm_SPT6_like"/>
    <property type="match status" value="1"/>
</dbReference>
<dbReference type="InterPro" id="IPR012337">
    <property type="entry name" value="RNaseH-like_sf"/>
</dbReference>
<dbReference type="Pfam" id="PF21710">
    <property type="entry name" value="Spt6_S1"/>
    <property type="match status" value="1"/>
</dbReference>
<dbReference type="InterPro" id="IPR041692">
    <property type="entry name" value="HHH_9"/>
</dbReference>
<keyword evidence="5" id="KW-0158">Chromosome</keyword>
<dbReference type="Gene3D" id="1.10.3500.10">
    <property type="entry name" value="Tex N-terminal region-like"/>
    <property type="match status" value="1"/>
</dbReference>
<dbReference type="Pfam" id="PF14641">
    <property type="entry name" value="HTH_44"/>
    <property type="match status" value="1"/>
</dbReference>
<proteinExistence type="inferred from homology"/>
<evidence type="ECO:0000256" key="1">
    <source>
        <dbReference type="ARBA" id="ARBA00004123"/>
    </source>
</evidence>
<keyword evidence="8" id="KW-0539">Nucleus</keyword>
<keyword evidence="7" id="KW-0804">Transcription</keyword>
<dbReference type="InterPro" id="IPR012340">
    <property type="entry name" value="NA-bd_OB-fold"/>
</dbReference>
<gene>
    <name evidence="13" type="ORF">L201_004672</name>
</gene>
<feature type="compositionally biased region" description="Basic residues" evidence="11">
    <location>
        <begin position="65"/>
        <end position="85"/>
    </location>
</feature>
<dbReference type="Pfam" id="PF14635">
    <property type="entry name" value="HHH_7"/>
    <property type="match status" value="1"/>
</dbReference>
<dbReference type="InterPro" id="IPR010994">
    <property type="entry name" value="RuvA_2-like"/>
</dbReference>
<dbReference type="InterPro" id="IPR032706">
    <property type="entry name" value="Spt6_HHH"/>
</dbReference>
<evidence type="ECO:0000259" key="12">
    <source>
        <dbReference type="PROSITE" id="PS50126"/>
    </source>
</evidence>
<feature type="compositionally biased region" description="Gly residues" evidence="11">
    <location>
        <begin position="1543"/>
        <end position="1554"/>
    </location>
</feature>
<dbReference type="Gene3D" id="1.10.150.850">
    <property type="entry name" value="Spt6, helix-hairpin-helix domain"/>
    <property type="match status" value="1"/>
</dbReference>
<evidence type="ECO:0000256" key="8">
    <source>
        <dbReference type="ARBA" id="ARBA00023242"/>
    </source>
</evidence>
<accession>A0AAX4JWH5</accession>